<dbReference type="EMBL" id="KV454541">
    <property type="protein sequence ID" value="ODV67042.1"/>
    <property type="molecule type" value="Genomic_DNA"/>
</dbReference>
<dbReference type="AlphaFoldDB" id="A0A1E4RIE0"/>
<feature type="compositionally biased region" description="Basic and acidic residues" evidence="1">
    <location>
        <begin position="280"/>
        <end position="294"/>
    </location>
</feature>
<feature type="region of interest" description="Disordered" evidence="1">
    <location>
        <begin position="260"/>
        <end position="294"/>
    </location>
</feature>
<feature type="compositionally biased region" description="Polar residues" evidence="1">
    <location>
        <begin position="1"/>
        <end position="13"/>
    </location>
</feature>
<name>A0A1E4RIE0_9ASCO</name>
<evidence type="ECO:0000313" key="2">
    <source>
        <dbReference type="EMBL" id="ODV67042.1"/>
    </source>
</evidence>
<protein>
    <submittedName>
        <fullName evidence="2">Uncharacterized protein</fullName>
    </submittedName>
</protein>
<sequence>MSIEQHNQESNAKAPQVKIEAEEQVPSLIPHAREPENDDGEANTHDYETNNPEEPNKSRESQEHLKEETPSTNFKPIKQATIAPKPIIENDEEGSQESQNVIKDNKDYSKIFEKYQERFRKVYAISQKLFMTERAQRQTFNHYQRRNNALMDLLNEVEQPNNDQDILSDGDKLRLENLSELNPRLKNTLAPLLAIEDPTKNIKIKNSYKVNMLLHEGVPELISDDLDLVETNPQDSDFWIRRNYPHLVISKYKPIDLRPTGVHEHFEQSQPLKKGKRKPVKEEEVERDVKKMKS</sequence>
<dbReference type="GeneID" id="30995866"/>
<dbReference type="RefSeq" id="XP_020076109.1">
    <property type="nucleotide sequence ID" value="XM_020221317.1"/>
</dbReference>
<reference evidence="3" key="1">
    <citation type="submission" date="2016-05" db="EMBL/GenBank/DDBJ databases">
        <title>Comparative genomics of biotechnologically important yeasts.</title>
        <authorList>
            <consortium name="DOE Joint Genome Institute"/>
            <person name="Riley R."/>
            <person name="Haridas S."/>
            <person name="Wolfe K.H."/>
            <person name="Lopes M.R."/>
            <person name="Hittinger C.T."/>
            <person name="Goker M."/>
            <person name="Salamov A."/>
            <person name="Wisecaver J."/>
            <person name="Long T.M."/>
            <person name="Aerts A.L."/>
            <person name="Barry K."/>
            <person name="Choi C."/>
            <person name="Clum A."/>
            <person name="Coughlan A.Y."/>
            <person name="Deshpande S."/>
            <person name="Douglass A.P."/>
            <person name="Hanson S.J."/>
            <person name="Klenk H.-P."/>
            <person name="Labutti K."/>
            <person name="Lapidus A."/>
            <person name="Lindquist E."/>
            <person name="Lipzen A."/>
            <person name="Meier-Kolthoff J.P."/>
            <person name="Ohm R.A."/>
            <person name="Otillar R.P."/>
            <person name="Pangilinan J."/>
            <person name="Peng Y."/>
            <person name="Rokas A."/>
            <person name="Rosa C.A."/>
            <person name="Scheuner C."/>
            <person name="Sibirny A.A."/>
            <person name="Slot J.C."/>
            <person name="Stielow J.B."/>
            <person name="Sun H."/>
            <person name="Kurtzman C.P."/>
            <person name="Blackwell M."/>
            <person name="Grigoriev I.V."/>
            <person name="Jeffries T.W."/>
        </authorList>
    </citation>
    <scope>NUCLEOTIDE SEQUENCE [LARGE SCALE GENOMIC DNA]</scope>
    <source>
        <strain evidence="3">NRRL Y-1933</strain>
    </source>
</reference>
<evidence type="ECO:0000256" key="1">
    <source>
        <dbReference type="SAM" id="MobiDB-lite"/>
    </source>
</evidence>
<organism evidence="2 3">
    <name type="scientific">Hyphopichia burtonii NRRL Y-1933</name>
    <dbReference type="NCBI Taxonomy" id="984485"/>
    <lineage>
        <taxon>Eukaryota</taxon>
        <taxon>Fungi</taxon>
        <taxon>Dikarya</taxon>
        <taxon>Ascomycota</taxon>
        <taxon>Saccharomycotina</taxon>
        <taxon>Pichiomycetes</taxon>
        <taxon>Debaryomycetaceae</taxon>
        <taxon>Hyphopichia</taxon>
    </lineage>
</organism>
<dbReference type="OrthoDB" id="4024787at2759"/>
<gene>
    <name evidence="2" type="ORF">HYPBUDRAFT_152991</name>
</gene>
<feature type="compositionally biased region" description="Basic and acidic residues" evidence="1">
    <location>
        <begin position="42"/>
        <end position="69"/>
    </location>
</feature>
<dbReference type="Proteomes" id="UP000095085">
    <property type="component" value="Unassembled WGS sequence"/>
</dbReference>
<proteinExistence type="predicted"/>
<evidence type="ECO:0000313" key="3">
    <source>
        <dbReference type="Proteomes" id="UP000095085"/>
    </source>
</evidence>
<feature type="region of interest" description="Disordered" evidence="1">
    <location>
        <begin position="1"/>
        <end position="101"/>
    </location>
</feature>
<accession>A0A1E4RIE0</accession>
<keyword evidence="3" id="KW-1185">Reference proteome</keyword>